<comment type="caution">
    <text evidence="3">The sequence shown here is derived from an EMBL/GenBank/DDBJ whole genome shotgun (WGS) entry which is preliminary data.</text>
</comment>
<keyword evidence="1" id="KW-0472">Membrane</keyword>
<name>A0AAN6VXH5_9PEZI</name>
<accession>A0AAN6VXH5</accession>
<feature type="transmembrane region" description="Helical" evidence="1">
    <location>
        <begin position="66"/>
        <end position="86"/>
    </location>
</feature>
<proteinExistence type="predicted"/>
<evidence type="ECO:0000313" key="4">
    <source>
        <dbReference type="Proteomes" id="UP001302321"/>
    </source>
</evidence>
<protein>
    <recommendedName>
        <fullName evidence="2">Rhodopsin domain-containing protein</fullName>
    </recommendedName>
</protein>
<dbReference type="InterPro" id="IPR049326">
    <property type="entry name" value="Rhodopsin_dom_fungi"/>
</dbReference>
<dbReference type="Pfam" id="PF20684">
    <property type="entry name" value="Fung_rhodopsin"/>
    <property type="match status" value="1"/>
</dbReference>
<keyword evidence="4" id="KW-1185">Reference proteome</keyword>
<reference evidence="3" key="2">
    <citation type="submission" date="2023-05" db="EMBL/GenBank/DDBJ databases">
        <authorList>
            <consortium name="Lawrence Berkeley National Laboratory"/>
            <person name="Steindorff A."/>
            <person name="Hensen N."/>
            <person name="Bonometti L."/>
            <person name="Westerberg I."/>
            <person name="Brannstrom I.O."/>
            <person name="Guillou S."/>
            <person name="Cros-Aarteil S."/>
            <person name="Calhoun S."/>
            <person name="Haridas S."/>
            <person name="Kuo A."/>
            <person name="Mondo S."/>
            <person name="Pangilinan J."/>
            <person name="Riley R."/>
            <person name="Labutti K."/>
            <person name="Andreopoulos B."/>
            <person name="Lipzen A."/>
            <person name="Chen C."/>
            <person name="Yanf M."/>
            <person name="Daum C."/>
            <person name="Ng V."/>
            <person name="Clum A."/>
            <person name="Ohm R."/>
            <person name="Martin F."/>
            <person name="Silar P."/>
            <person name="Natvig D."/>
            <person name="Lalanne C."/>
            <person name="Gautier V."/>
            <person name="Ament-Velasquez S.L."/>
            <person name="Kruys A."/>
            <person name="Hutchinson M.I."/>
            <person name="Powell A.J."/>
            <person name="Barry K."/>
            <person name="Miller A.N."/>
            <person name="Grigoriev I.V."/>
            <person name="Debuchy R."/>
            <person name="Gladieux P."/>
            <person name="Thoren M.H."/>
            <person name="Johannesson H."/>
        </authorList>
    </citation>
    <scope>NUCLEOTIDE SEQUENCE</scope>
    <source>
        <strain evidence="3">CBS 892.96</strain>
    </source>
</reference>
<dbReference type="AlphaFoldDB" id="A0AAN6VXH5"/>
<gene>
    <name evidence="3" type="ORF">QBC36DRAFT_295277</name>
</gene>
<sequence>MFDFQCFTATGFEIIVKCRAANVKYVTHIQSYVRMAMEIASDVLIVVVSGNIVWRVSIKWKKKLMISGICGLTVAMVATAIIRNAYGYQSTWLDLCRMLL</sequence>
<dbReference type="Proteomes" id="UP001302321">
    <property type="component" value="Unassembled WGS sequence"/>
</dbReference>
<dbReference type="EMBL" id="MU866547">
    <property type="protein sequence ID" value="KAK4171528.1"/>
    <property type="molecule type" value="Genomic_DNA"/>
</dbReference>
<evidence type="ECO:0000256" key="1">
    <source>
        <dbReference type="SAM" id="Phobius"/>
    </source>
</evidence>
<keyword evidence="1" id="KW-0812">Transmembrane</keyword>
<feature type="domain" description="Rhodopsin" evidence="2">
    <location>
        <begin position="29"/>
        <end position="86"/>
    </location>
</feature>
<evidence type="ECO:0000259" key="2">
    <source>
        <dbReference type="Pfam" id="PF20684"/>
    </source>
</evidence>
<evidence type="ECO:0000313" key="3">
    <source>
        <dbReference type="EMBL" id="KAK4171528.1"/>
    </source>
</evidence>
<keyword evidence="1" id="KW-1133">Transmembrane helix</keyword>
<reference evidence="3" key="1">
    <citation type="journal article" date="2023" name="Mol. Phylogenet. Evol.">
        <title>Genome-scale phylogeny and comparative genomics of the fungal order Sordariales.</title>
        <authorList>
            <person name="Hensen N."/>
            <person name="Bonometti L."/>
            <person name="Westerberg I."/>
            <person name="Brannstrom I.O."/>
            <person name="Guillou S."/>
            <person name="Cros-Aarteil S."/>
            <person name="Calhoun S."/>
            <person name="Haridas S."/>
            <person name="Kuo A."/>
            <person name="Mondo S."/>
            <person name="Pangilinan J."/>
            <person name="Riley R."/>
            <person name="LaButti K."/>
            <person name="Andreopoulos B."/>
            <person name="Lipzen A."/>
            <person name="Chen C."/>
            <person name="Yan M."/>
            <person name="Daum C."/>
            <person name="Ng V."/>
            <person name="Clum A."/>
            <person name="Steindorff A."/>
            <person name="Ohm R.A."/>
            <person name="Martin F."/>
            <person name="Silar P."/>
            <person name="Natvig D.O."/>
            <person name="Lalanne C."/>
            <person name="Gautier V."/>
            <person name="Ament-Velasquez S.L."/>
            <person name="Kruys A."/>
            <person name="Hutchinson M.I."/>
            <person name="Powell A.J."/>
            <person name="Barry K."/>
            <person name="Miller A.N."/>
            <person name="Grigoriev I.V."/>
            <person name="Debuchy R."/>
            <person name="Gladieux P."/>
            <person name="Hiltunen Thoren M."/>
            <person name="Johannesson H."/>
        </authorList>
    </citation>
    <scope>NUCLEOTIDE SEQUENCE</scope>
    <source>
        <strain evidence="3">CBS 892.96</strain>
    </source>
</reference>
<organism evidence="3 4">
    <name type="scientific">Triangularia setosa</name>
    <dbReference type="NCBI Taxonomy" id="2587417"/>
    <lineage>
        <taxon>Eukaryota</taxon>
        <taxon>Fungi</taxon>
        <taxon>Dikarya</taxon>
        <taxon>Ascomycota</taxon>
        <taxon>Pezizomycotina</taxon>
        <taxon>Sordariomycetes</taxon>
        <taxon>Sordariomycetidae</taxon>
        <taxon>Sordariales</taxon>
        <taxon>Podosporaceae</taxon>
        <taxon>Triangularia</taxon>
    </lineage>
</organism>